<sequence length="105" mass="12338">MQQISFYDNEKLNLTPQIAQTLFYLSKLSPNSFDERPCEQIFNLIRKLIQTVAQTFRSSFDIQNQFYKTCLILLDLLATLPTSSKKIIESLTILILKFDKHFMIE</sequence>
<dbReference type="Proteomes" id="UP000663881">
    <property type="component" value="Unassembled WGS sequence"/>
</dbReference>
<comment type="caution">
    <text evidence="1">The sequence shown here is derived from an EMBL/GenBank/DDBJ whole genome shotgun (WGS) entry which is preliminary data.</text>
</comment>
<gene>
    <name evidence="2" type="ORF">OKA104_LOCUS54378</name>
    <name evidence="1" type="ORF">OXD698_LOCUS49761</name>
</gene>
<evidence type="ECO:0000313" key="1">
    <source>
        <dbReference type="EMBL" id="CAF4369499.1"/>
    </source>
</evidence>
<evidence type="ECO:0000313" key="2">
    <source>
        <dbReference type="EMBL" id="CAF4455183.1"/>
    </source>
</evidence>
<accession>A0A820M843</accession>
<dbReference type="EMBL" id="CAJOAY010036125">
    <property type="protein sequence ID" value="CAF4455183.1"/>
    <property type="molecule type" value="Genomic_DNA"/>
</dbReference>
<dbReference type="Proteomes" id="UP000663844">
    <property type="component" value="Unassembled WGS sequence"/>
</dbReference>
<protein>
    <submittedName>
        <fullName evidence="1">Uncharacterized protein</fullName>
    </submittedName>
</protein>
<proteinExistence type="predicted"/>
<name>A0A820M843_9BILA</name>
<reference evidence="1" key="1">
    <citation type="submission" date="2021-02" db="EMBL/GenBank/DDBJ databases">
        <authorList>
            <person name="Nowell W R."/>
        </authorList>
    </citation>
    <scope>NUCLEOTIDE SEQUENCE</scope>
</reference>
<organism evidence="1 3">
    <name type="scientific">Adineta steineri</name>
    <dbReference type="NCBI Taxonomy" id="433720"/>
    <lineage>
        <taxon>Eukaryota</taxon>
        <taxon>Metazoa</taxon>
        <taxon>Spiralia</taxon>
        <taxon>Gnathifera</taxon>
        <taxon>Rotifera</taxon>
        <taxon>Eurotatoria</taxon>
        <taxon>Bdelloidea</taxon>
        <taxon>Adinetida</taxon>
        <taxon>Adinetidae</taxon>
        <taxon>Adineta</taxon>
    </lineage>
</organism>
<dbReference type="AlphaFoldDB" id="A0A820M843"/>
<evidence type="ECO:0000313" key="3">
    <source>
        <dbReference type="Proteomes" id="UP000663844"/>
    </source>
</evidence>
<dbReference type="EMBL" id="CAJOAZ010022834">
    <property type="protein sequence ID" value="CAF4369499.1"/>
    <property type="molecule type" value="Genomic_DNA"/>
</dbReference>
<feature type="non-terminal residue" evidence="1">
    <location>
        <position position="105"/>
    </location>
</feature>